<sequence>MCGLHKARSPSRGARLPCATSAQVARVHARDMEGRLRKWRLPMAMPEFWLFRSEKLTIRYNKAISY</sequence>
<proteinExistence type="predicted"/>
<dbReference type="AlphaFoldDB" id="A0A2Z6ZR34"/>
<keyword evidence="2" id="KW-1185">Reference proteome</keyword>
<organism evidence="1 2">
    <name type="scientific">Dorcoceras hygrometricum</name>
    <dbReference type="NCBI Taxonomy" id="472368"/>
    <lineage>
        <taxon>Eukaryota</taxon>
        <taxon>Viridiplantae</taxon>
        <taxon>Streptophyta</taxon>
        <taxon>Embryophyta</taxon>
        <taxon>Tracheophyta</taxon>
        <taxon>Spermatophyta</taxon>
        <taxon>Magnoliopsida</taxon>
        <taxon>eudicotyledons</taxon>
        <taxon>Gunneridae</taxon>
        <taxon>Pentapetalae</taxon>
        <taxon>asterids</taxon>
        <taxon>lamiids</taxon>
        <taxon>Lamiales</taxon>
        <taxon>Gesneriaceae</taxon>
        <taxon>Didymocarpoideae</taxon>
        <taxon>Trichosporeae</taxon>
        <taxon>Loxocarpinae</taxon>
        <taxon>Dorcoceras</taxon>
    </lineage>
</organism>
<name>A0A2Z6ZR34_9LAMI</name>
<evidence type="ECO:0000313" key="2">
    <source>
        <dbReference type="Proteomes" id="UP000250235"/>
    </source>
</evidence>
<dbReference type="Proteomes" id="UP000250235">
    <property type="component" value="Unassembled WGS sequence"/>
</dbReference>
<gene>
    <name evidence="1" type="ORF">F511_47411</name>
</gene>
<dbReference type="EMBL" id="KV223357">
    <property type="protein sequence ID" value="KZT75564.1"/>
    <property type="molecule type" value="Genomic_DNA"/>
</dbReference>
<accession>A0A2Z6ZR34</accession>
<reference evidence="1 2" key="1">
    <citation type="journal article" date="2015" name="Proc. Natl. Acad. Sci. U.S.A.">
        <title>The resurrection genome of Boea hygrometrica: A blueprint for survival of dehydration.</title>
        <authorList>
            <person name="Xiao L."/>
            <person name="Yang G."/>
            <person name="Zhang L."/>
            <person name="Yang X."/>
            <person name="Zhao S."/>
            <person name="Ji Z."/>
            <person name="Zhou Q."/>
            <person name="Hu M."/>
            <person name="Wang Y."/>
            <person name="Chen M."/>
            <person name="Xu Y."/>
            <person name="Jin H."/>
            <person name="Xiao X."/>
            <person name="Hu G."/>
            <person name="Bao F."/>
            <person name="Hu Y."/>
            <person name="Wan P."/>
            <person name="Li L."/>
            <person name="Deng X."/>
            <person name="Kuang T."/>
            <person name="Xiang C."/>
            <person name="Zhu J.K."/>
            <person name="Oliver M.J."/>
            <person name="He Y."/>
        </authorList>
    </citation>
    <scope>NUCLEOTIDE SEQUENCE [LARGE SCALE GENOMIC DNA]</scope>
    <source>
        <strain evidence="2">cv. XS01</strain>
    </source>
</reference>
<protein>
    <submittedName>
        <fullName evidence="1">Uncharacterized protein</fullName>
    </submittedName>
</protein>
<evidence type="ECO:0000313" key="1">
    <source>
        <dbReference type="EMBL" id="KZT75564.1"/>
    </source>
</evidence>